<evidence type="ECO:0000256" key="1">
    <source>
        <dbReference type="SAM" id="MobiDB-lite"/>
    </source>
</evidence>
<feature type="region of interest" description="Disordered" evidence="1">
    <location>
        <begin position="33"/>
        <end position="57"/>
    </location>
</feature>
<dbReference type="Proteomes" id="UP000237968">
    <property type="component" value="Unassembled WGS sequence"/>
</dbReference>
<sequence length="212" mass="22766">MADRASLETTPNVNRERFLALAAALAAASCIPQPPADLPKPEVSEPEPEPEPATGPVVIVEPAPTPSPTAFVEPAAPACDNNLGRVDCSQISSTCEGLRGSCQMLADGYPYKARVGESVARCWARLGQGACNMRGRKQCYREGIRDGCLDPAFEAECQERLDRCHDAGASANYTVDECVQVLSSLSDEGEREWASQAMGPTREGCRLMFPVY</sequence>
<accession>A0A2S9XZI4</accession>
<protein>
    <submittedName>
        <fullName evidence="2">Uncharacterized protein</fullName>
    </submittedName>
</protein>
<gene>
    <name evidence="2" type="ORF">ENSA5_30100</name>
</gene>
<evidence type="ECO:0000313" key="3">
    <source>
        <dbReference type="Proteomes" id="UP000237968"/>
    </source>
</evidence>
<name>A0A2S9XZI4_9BACT</name>
<keyword evidence="3" id="KW-1185">Reference proteome</keyword>
<organism evidence="2 3">
    <name type="scientific">Enhygromyxa salina</name>
    <dbReference type="NCBI Taxonomy" id="215803"/>
    <lineage>
        <taxon>Bacteria</taxon>
        <taxon>Pseudomonadati</taxon>
        <taxon>Myxococcota</taxon>
        <taxon>Polyangia</taxon>
        <taxon>Nannocystales</taxon>
        <taxon>Nannocystaceae</taxon>
        <taxon>Enhygromyxa</taxon>
    </lineage>
</organism>
<evidence type="ECO:0000313" key="2">
    <source>
        <dbReference type="EMBL" id="PRP98278.1"/>
    </source>
</evidence>
<dbReference type="EMBL" id="PVNK01000146">
    <property type="protein sequence ID" value="PRP98278.1"/>
    <property type="molecule type" value="Genomic_DNA"/>
</dbReference>
<reference evidence="2 3" key="1">
    <citation type="submission" date="2018-03" db="EMBL/GenBank/DDBJ databases">
        <title>Draft Genome Sequences of the Obligatory Marine Myxobacteria Enhygromyxa salina SWB005.</title>
        <authorList>
            <person name="Poehlein A."/>
            <person name="Moghaddam J.A."/>
            <person name="Harms H."/>
            <person name="Alanjari M."/>
            <person name="Koenig G.M."/>
            <person name="Daniel R."/>
            <person name="Schaeberle T.F."/>
        </authorList>
    </citation>
    <scope>NUCLEOTIDE SEQUENCE [LARGE SCALE GENOMIC DNA]</scope>
    <source>
        <strain evidence="2 3">SWB005</strain>
    </source>
</reference>
<proteinExistence type="predicted"/>
<dbReference type="AlphaFoldDB" id="A0A2S9XZI4"/>
<dbReference type="RefSeq" id="WP_106392381.1">
    <property type="nucleotide sequence ID" value="NZ_PVNK01000146.1"/>
</dbReference>
<dbReference type="PROSITE" id="PS51257">
    <property type="entry name" value="PROKAR_LIPOPROTEIN"/>
    <property type="match status" value="1"/>
</dbReference>
<comment type="caution">
    <text evidence="2">The sequence shown here is derived from an EMBL/GenBank/DDBJ whole genome shotgun (WGS) entry which is preliminary data.</text>
</comment>